<proteinExistence type="predicted"/>
<dbReference type="KEGG" id="asul:DFR86_08885"/>
<feature type="transmembrane region" description="Helical" evidence="1">
    <location>
        <begin position="285"/>
        <end position="309"/>
    </location>
</feature>
<evidence type="ECO:0000313" key="3">
    <source>
        <dbReference type="Proteomes" id="UP000248410"/>
    </source>
</evidence>
<keyword evidence="1" id="KW-0812">Transmembrane</keyword>
<feature type="transmembrane region" description="Helical" evidence="1">
    <location>
        <begin position="221"/>
        <end position="245"/>
    </location>
</feature>
<evidence type="ECO:0000313" key="2">
    <source>
        <dbReference type="EMBL" id="AWR97652.1"/>
    </source>
</evidence>
<evidence type="ECO:0008006" key="4">
    <source>
        <dbReference type="Google" id="ProtNLM"/>
    </source>
</evidence>
<protein>
    <recommendedName>
        <fullName evidence="4">TIGR00374 family protein</fullName>
    </recommendedName>
</protein>
<name>A0A2U9INR8_9CREN</name>
<feature type="transmembrane region" description="Helical" evidence="1">
    <location>
        <begin position="25"/>
        <end position="44"/>
    </location>
</feature>
<organism evidence="2 3">
    <name type="scientific">Acidianus sulfidivorans JP7</name>
    <dbReference type="NCBI Taxonomy" id="619593"/>
    <lineage>
        <taxon>Archaea</taxon>
        <taxon>Thermoproteota</taxon>
        <taxon>Thermoprotei</taxon>
        <taxon>Sulfolobales</taxon>
        <taxon>Sulfolobaceae</taxon>
        <taxon>Acidianus</taxon>
    </lineage>
</organism>
<feature type="transmembrane region" description="Helical" evidence="1">
    <location>
        <begin position="128"/>
        <end position="153"/>
    </location>
</feature>
<dbReference type="EMBL" id="CP029288">
    <property type="protein sequence ID" value="AWR97652.1"/>
    <property type="molecule type" value="Genomic_DNA"/>
</dbReference>
<keyword evidence="3" id="KW-1185">Reference proteome</keyword>
<reference evidence="2 3" key="1">
    <citation type="submission" date="2018-05" db="EMBL/GenBank/DDBJ databases">
        <title>Complete Genome Sequences of Extremely Thermoacidophilic, Metal-Mobilizing Type-Strain Members of the Archaeal Family Sulfolobaceae: Acidianus brierleyi DSM-1651T, Acidianus sulfidivorans DSM-18786T, Metallosphaera hakonensis DSM-7519T, and Metallosphaera prunae DSM-10039T.</title>
        <authorList>
            <person name="Counts J.A."/>
            <person name="Kelly R.M."/>
        </authorList>
    </citation>
    <scope>NUCLEOTIDE SEQUENCE [LARGE SCALE GENOMIC DNA]</scope>
    <source>
        <strain evidence="2 3">JP7</strain>
    </source>
</reference>
<keyword evidence="1" id="KW-1133">Transmembrane helix</keyword>
<feature type="transmembrane region" description="Helical" evidence="1">
    <location>
        <begin position="160"/>
        <end position="181"/>
    </location>
</feature>
<dbReference type="GO" id="GO:0005886">
    <property type="term" value="C:plasma membrane"/>
    <property type="evidence" value="ECO:0007669"/>
    <property type="project" value="UniProtKB-SubCell"/>
</dbReference>
<feature type="transmembrane region" description="Helical" evidence="1">
    <location>
        <begin position="56"/>
        <end position="77"/>
    </location>
</feature>
<dbReference type="AlphaFoldDB" id="A0A2U9INR8"/>
<evidence type="ECO:0000256" key="1">
    <source>
        <dbReference type="SAM" id="Phobius"/>
    </source>
</evidence>
<feature type="transmembrane region" description="Helical" evidence="1">
    <location>
        <begin position="89"/>
        <end position="108"/>
    </location>
</feature>
<accession>A0A2U9INR8</accession>
<sequence>MKRVIYFVIIKNVIRKKQRENVMNWKIFLSAILPILVLLLYSLIFHVNIILSLQKINIIVILSFIASYLIQILIIAIRDKRIVKVSLFNAYKARLLGNAVGLIIPGWAGQELTRAIVYSRENHDLIDSFSLSVAEASFDVIAGCILFLGILPLKFYALEFLYILIAVGNIAGWGIGMAYVYSTAGKHIGIEKSILRLVRFDQYYSVLLKGKDAIKNSINDYYILIYFIITLSGYLILSAGIFPLLHDYLYDVIITMSYFAATLFPIPGASGVSEIALAIFLPSTYVFDIVILEYVAYSLGFIFIGEININELKKEMRKIKEYGKFYQDSKS</sequence>
<keyword evidence="1" id="KW-0472">Membrane</keyword>
<feature type="transmembrane region" description="Helical" evidence="1">
    <location>
        <begin position="257"/>
        <end position="279"/>
    </location>
</feature>
<gene>
    <name evidence="2" type="ORF">DFR86_08885</name>
</gene>
<dbReference type="Proteomes" id="UP000248410">
    <property type="component" value="Chromosome"/>
</dbReference>